<dbReference type="AlphaFoldDB" id="A0A2N7VM74"/>
<reference evidence="1 2" key="1">
    <citation type="submission" date="2018-01" db="EMBL/GenBank/DDBJ databases">
        <title>Whole genome analyses suggest that Burkholderia sensu lato contains two further novel genera in the rhizoxinica-symbiotica group Mycetohabitans gen. nov., and Trinickia gen. nov.: implications for the evolution of diazotrophy and nodulation in the Burkholderiaceae.</title>
        <authorList>
            <person name="Estrada-de los Santos P."/>
            <person name="Palmer M."/>
            <person name="Chavez-Ramirez B."/>
            <person name="Beukes C."/>
            <person name="Steenkamp E.T."/>
            <person name="Hirsch A.M."/>
            <person name="Manyaka P."/>
            <person name="Maluk M."/>
            <person name="Lafos M."/>
            <person name="Crook M."/>
            <person name="Gross E."/>
            <person name="Simon M.F."/>
            <person name="Bueno dos Reis Junior F."/>
            <person name="Poole P.S."/>
            <person name="Venter S.N."/>
            <person name="James E.K."/>
        </authorList>
    </citation>
    <scope>NUCLEOTIDE SEQUENCE [LARGE SCALE GENOMIC DNA]</scope>
    <source>
        <strain evidence="1 2">GP25-8</strain>
    </source>
</reference>
<evidence type="ECO:0000313" key="1">
    <source>
        <dbReference type="EMBL" id="PMS18215.1"/>
    </source>
</evidence>
<sequence length="287" mass="30078">MKRISGNLQVGALPAVAVPSRATGEATRYGVGEVIKLLPTQSLPTSNPPFYWAIKSGGGQIHNELSGTASYTAADFTAEELATGADTKKVQLALKDNKNTEVVCVELTIVRPTGCGLLKLGGIHYNGTANSGFWGQPVLTPNDVSFMNLVMRENRGTGKGTGVFQAGTGLLHAISGGWLPASKMVAQGTLFDGADQVYSPATAPSGGWADGDTTQVGTFEWDIAWEYKLAGDTSPSGLQFYKAWHRSTCTQAGVVRTEKGGAYHTAAIGDPTIGAPMPLGQCPYPKL</sequence>
<gene>
    <name evidence="1" type="ORF">C0Z19_23210</name>
</gene>
<name>A0A2N7VM74_9BURK</name>
<proteinExistence type="predicted"/>
<accession>A0A2N7VM74</accession>
<keyword evidence="2" id="KW-1185">Reference proteome</keyword>
<protein>
    <submittedName>
        <fullName evidence="1">Uncharacterized protein</fullName>
    </submittedName>
</protein>
<dbReference type="EMBL" id="PNYB01000026">
    <property type="protein sequence ID" value="PMS18215.1"/>
    <property type="molecule type" value="Genomic_DNA"/>
</dbReference>
<evidence type="ECO:0000313" key="2">
    <source>
        <dbReference type="Proteomes" id="UP000235347"/>
    </source>
</evidence>
<organism evidence="1 2">
    <name type="scientific">Trinickia soli</name>
    <dbReference type="NCBI Taxonomy" id="380675"/>
    <lineage>
        <taxon>Bacteria</taxon>
        <taxon>Pseudomonadati</taxon>
        <taxon>Pseudomonadota</taxon>
        <taxon>Betaproteobacteria</taxon>
        <taxon>Burkholderiales</taxon>
        <taxon>Burkholderiaceae</taxon>
        <taxon>Trinickia</taxon>
    </lineage>
</organism>
<dbReference type="RefSeq" id="WP_102612190.1">
    <property type="nucleotide sequence ID" value="NZ_CADIKD010000022.1"/>
</dbReference>
<comment type="caution">
    <text evidence="1">The sequence shown here is derived from an EMBL/GenBank/DDBJ whole genome shotgun (WGS) entry which is preliminary data.</text>
</comment>
<dbReference type="Proteomes" id="UP000235347">
    <property type="component" value="Unassembled WGS sequence"/>
</dbReference>